<accession>A0A1M6S1F7</accession>
<dbReference type="Gene3D" id="1.10.443.10">
    <property type="entry name" value="Intergrase catalytic core"/>
    <property type="match status" value="1"/>
</dbReference>
<dbReference type="PANTHER" id="PTHR30629:SF2">
    <property type="entry name" value="PROPHAGE INTEGRASE INTS-RELATED"/>
    <property type="match status" value="1"/>
</dbReference>
<dbReference type="RefSeq" id="WP_073256154.1">
    <property type="nucleotide sequence ID" value="NZ_FQZQ01000027.1"/>
</dbReference>
<dbReference type="Gene3D" id="1.10.150.130">
    <property type="match status" value="1"/>
</dbReference>
<dbReference type="InterPro" id="IPR002104">
    <property type="entry name" value="Integrase_catalytic"/>
</dbReference>
<protein>
    <submittedName>
        <fullName evidence="6">Phage integrase family protein</fullName>
    </submittedName>
</protein>
<dbReference type="Pfam" id="PF22022">
    <property type="entry name" value="Phage_int_M"/>
    <property type="match status" value="1"/>
</dbReference>
<evidence type="ECO:0000313" key="6">
    <source>
        <dbReference type="EMBL" id="SHK38449.1"/>
    </source>
</evidence>
<evidence type="ECO:0000313" key="7">
    <source>
        <dbReference type="Proteomes" id="UP000183982"/>
    </source>
</evidence>
<evidence type="ECO:0000256" key="4">
    <source>
        <dbReference type="ARBA" id="ARBA00023172"/>
    </source>
</evidence>
<keyword evidence="2" id="KW-0229">DNA integration</keyword>
<dbReference type="InterPro" id="IPR025166">
    <property type="entry name" value="Integrase_DNA_bind_dom"/>
</dbReference>
<dbReference type="InterPro" id="IPR013762">
    <property type="entry name" value="Integrase-like_cat_sf"/>
</dbReference>
<dbReference type="Gene3D" id="3.30.160.390">
    <property type="entry name" value="Integrase, DNA-binding domain"/>
    <property type="match status" value="1"/>
</dbReference>
<dbReference type="PROSITE" id="PS51898">
    <property type="entry name" value="TYR_RECOMBINASE"/>
    <property type="match status" value="1"/>
</dbReference>
<dbReference type="AlphaFoldDB" id="A0A1M6S1F7"/>
<comment type="similarity">
    <text evidence="1">Belongs to the 'phage' integrase family.</text>
</comment>
<dbReference type="EMBL" id="FQZQ01000027">
    <property type="protein sequence ID" value="SHK38449.1"/>
    <property type="molecule type" value="Genomic_DNA"/>
</dbReference>
<dbReference type="Pfam" id="PF00589">
    <property type="entry name" value="Phage_integrase"/>
    <property type="match status" value="1"/>
</dbReference>
<evidence type="ECO:0000256" key="2">
    <source>
        <dbReference type="ARBA" id="ARBA00022908"/>
    </source>
</evidence>
<dbReference type="STRING" id="1470563.SAMN05444000_12723"/>
<dbReference type="InterPro" id="IPR010998">
    <property type="entry name" value="Integrase_recombinase_N"/>
</dbReference>
<feature type="domain" description="Tyr recombinase" evidence="5">
    <location>
        <begin position="204"/>
        <end position="371"/>
    </location>
</feature>
<sequence length="382" mass="43693">MRARNKLTALQIRHLESGKYNDGGGLWLQKRPDGGGQWFLRITVHGRRREMGLGGLQDVSLAEAREEADRWRSVVRANKDPIKERARIRREAEREDHTLASITDQAFRARKADLKGDGKAGRWLSPLNMHVLPKLGRVPIEMIDQQDIRNTLIPIWHDKVHTARKAMNRLDIVIRYAAAMGLDVDIQAVEKAKALLGRQRHVTRNIPAVHWRNVPTFYTSLSEPSVGNLALRLLILTAARTSEIRFCHESEIQDDVWVIPADRMKAGKEHRIPLPCQALELLDAAGTWQRNGFFFWNRRSVISDAAMSSIMKRREMEERPHGFRSSFRTWCAEATDTPREVAEIALAHSVGGKVEQAYRRTDYLDQRRDLMQSWADHVTGGA</sequence>
<dbReference type="PANTHER" id="PTHR30629">
    <property type="entry name" value="PROPHAGE INTEGRASE"/>
    <property type="match status" value="1"/>
</dbReference>
<evidence type="ECO:0000256" key="3">
    <source>
        <dbReference type="ARBA" id="ARBA00023125"/>
    </source>
</evidence>
<dbReference type="GO" id="GO:0015074">
    <property type="term" value="P:DNA integration"/>
    <property type="evidence" value="ECO:0007669"/>
    <property type="project" value="UniProtKB-KW"/>
</dbReference>
<gene>
    <name evidence="6" type="ORF">SAMN05444000_12723</name>
</gene>
<dbReference type="OrthoDB" id="9795573at2"/>
<dbReference type="Proteomes" id="UP000183982">
    <property type="component" value="Unassembled WGS sequence"/>
</dbReference>
<dbReference type="GO" id="GO:0003677">
    <property type="term" value="F:DNA binding"/>
    <property type="evidence" value="ECO:0007669"/>
    <property type="project" value="UniProtKB-KW"/>
</dbReference>
<keyword evidence="4" id="KW-0233">DNA recombination</keyword>
<dbReference type="InterPro" id="IPR011010">
    <property type="entry name" value="DNA_brk_join_enz"/>
</dbReference>
<keyword evidence="7" id="KW-1185">Reference proteome</keyword>
<dbReference type="Pfam" id="PF13356">
    <property type="entry name" value="Arm-DNA-bind_3"/>
    <property type="match status" value="1"/>
</dbReference>
<evidence type="ECO:0000259" key="5">
    <source>
        <dbReference type="PROSITE" id="PS51898"/>
    </source>
</evidence>
<dbReference type="GO" id="GO:0006310">
    <property type="term" value="P:DNA recombination"/>
    <property type="evidence" value="ECO:0007669"/>
    <property type="project" value="UniProtKB-KW"/>
</dbReference>
<dbReference type="InterPro" id="IPR038488">
    <property type="entry name" value="Integrase_DNA-bd_sf"/>
</dbReference>
<keyword evidence="3" id="KW-0238">DNA-binding</keyword>
<organism evidence="6 7">
    <name type="scientific">Shimia gijangensis</name>
    <dbReference type="NCBI Taxonomy" id="1470563"/>
    <lineage>
        <taxon>Bacteria</taxon>
        <taxon>Pseudomonadati</taxon>
        <taxon>Pseudomonadota</taxon>
        <taxon>Alphaproteobacteria</taxon>
        <taxon>Rhodobacterales</taxon>
        <taxon>Roseobacteraceae</taxon>
    </lineage>
</organism>
<reference evidence="7" key="1">
    <citation type="submission" date="2016-11" db="EMBL/GenBank/DDBJ databases">
        <authorList>
            <person name="Varghese N."/>
            <person name="Submissions S."/>
        </authorList>
    </citation>
    <scope>NUCLEOTIDE SEQUENCE [LARGE SCALE GENOMIC DNA]</scope>
    <source>
        <strain evidence="7">DSM 100564</strain>
    </source>
</reference>
<dbReference type="InterPro" id="IPR050808">
    <property type="entry name" value="Phage_Integrase"/>
</dbReference>
<evidence type="ECO:0000256" key="1">
    <source>
        <dbReference type="ARBA" id="ARBA00008857"/>
    </source>
</evidence>
<name>A0A1M6S1F7_9RHOB</name>
<dbReference type="InterPro" id="IPR053876">
    <property type="entry name" value="Phage_int_M"/>
</dbReference>
<proteinExistence type="inferred from homology"/>
<dbReference type="SUPFAM" id="SSF56349">
    <property type="entry name" value="DNA breaking-rejoining enzymes"/>
    <property type="match status" value="1"/>
</dbReference>
<dbReference type="CDD" id="cd00801">
    <property type="entry name" value="INT_P4_C"/>
    <property type="match status" value="1"/>
</dbReference>